<name>A0A2T7BHQ5_9BACT</name>
<keyword evidence="3" id="KW-0378">Hydrolase</keyword>
<dbReference type="Proteomes" id="UP000244450">
    <property type="component" value="Unassembled WGS sequence"/>
</dbReference>
<dbReference type="InterPro" id="IPR052897">
    <property type="entry name" value="Sec-Metab_Biosynth_Hydrolase"/>
</dbReference>
<gene>
    <name evidence="3" type="ORF">DCC81_16245</name>
</gene>
<evidence type="ECO:0000259" key="2">
    <source>
        <dbReference type="Pfam" id="PF12697"/>
    </source>
</evidence>
<dbReference type="RefSeq" id="WP_108687648.1">
    <property type="nucleotide sequence ID" value="NZ_QCYK01000002.1"/>
</dbReference>
<dbReference type="Gene3D" id="3.40.50.1820">
    <property type="entry name" value="alpha/beta hydrolase"/>
    <property type="match status" value="1"/>
</dbReference>
<evidence type="ECO:0000256" key="1">
    <source>
        <dbReference type="SAM" id="SignalP"/>
    </source>
</evidence>
<dbReference type="EMBL" id="QCYK01000002">
    <property type="protein sequence ID" value="PUZ25809.1"/>
    <property type="molecule type" value="Genomic_DNA"/>
</dbReference>
<dbReference type="AlphaFoldDB" id="A0A2T7BHQ5"/>
<proteinExistence type="predicted"/>
<comment type="caution">
    <text evidence="3">The sequence shown here is derived from an EMBL/GenBank/DDBJ whole genome shotgun (WGS) entry which is preliminary data.</text>
</comment>
<dbReference type="Pfam" id="PF12697">
    <property type="entry name" value="Abhydrolase_6"/>
    <property type="match status" value="1"/>
</dbReference>
<dbReference type="GO" id="GO:0016787">
    <property type="term" value="F:hydrolase activity"/>
    <property type="evidence" value="ECO:0007669"/>
    <property type="project" value="UniProtKB-KW"/>
</dbReference>
<dbReference type="InterPro" id="IPR029058">
    <property type="entry name" value="AB_hydrolase_fold"/>
</dbReference>
<protein>
    <submittedName>
        <fullName evidence="3">Alpha/beta hydrolase</fullName>
    </submittedName>
</protein>
<dbReference type="OrthoDB" id="9112061at2"/>
<reference evidence="3 4" key="1">
    <citation type="submission" date="2018-04" db="EMBL/GenBank/DDBJ databases">
        <title>Chitinophaga fuyangensis sp. nov., isolated from soil in a chemical factory.</title>
        <authorList>
            <person name="Chen K."/>
        </authorList>
    </citation>
    <scope>NUCLEOTIDE SEQUENCE [LARGE SCALE GENOMIC DNA]</scope>
    <source>
        <strain evidence="3 4">LY-1</strain>
    </source>
</reference>
<keyword evidence="1" id="KW-0732">Signal</keyword>
<organism evidence="3 4">
    <name type="scientific">Chitinophaga parva</name>
    <dbReference type="NCBI Taxonomy" id="2169414"/>
    <lineage>
        <taxon>Bacteria</taxon>
        <taxon>Pseudomonadati</taxon>
        <taxon>Bacteroidota</taxon>
        <taxon>Chitinophagia</taxon>
        <taxon>Chitinophagales</taxon>
        <taxon>Chitinophagaceae</taxon>
        <taxon>Chitinophaga</taxon>
    </lineage>
</organism>
<dbReference type="PANTHER" id="PTHR37017:SF11">
    <property type="entry name" value="ESTERASE_LIPASE_THIOESTERASE DOMAIN-CONTAINING PROTEIN"/>
    <property type="match status" value="1"/>
</dbReference>
<evidence type="ECO:0000313" key="3">
    <source>
        <dbReference type="EMBL" id="PUZ25809.1"/>
    </source>
</evidence>
<evidence type="ECO:0000313" key="4">
    <source>
        <dbReference type="Proteomes" id="UP000244450"/>
    </source>
</evidence>
<feature type="chain" id="PRO_5015481316" evidence="1">
    <location>
        <begin position="30"/>
        <end position="261"/>
    </location>
</feature>
<dbReference type="InterPro" id="IPR000073">
    <property type="entry name" value="AB_hydrolase_1"/>
</dbReference>
<feature type="domain" description="AB hydrolase-1" evidence="2">
    <location>
        <begin position="40"/>
        <end position="252"/>
    </location>
</feature>
<keyword evidence="4" id="KW-1185">Reference proteome</keyword>
<sequence>MQQTNFWKKTICHAALPLALVLAAGKSMAQDVKPAGIKNIVIVHGAFADASGWEAAYKLLVKKGYKVTLVQNPTSSLAADTAATNAALERQDGPVVLVGHSWGGTVITESGNDPKVKALVYVAAFMPDAGESTLELVQNAKPLPVQGILTPDARGNVYLGQSTFQQTFTPGQSREKADFMYASQIPLTVEAFTDKVTHAAWHNKPVYSIKPSNDGTVSPSLEDWMNSRAKAKVTVIKGGHTLFMDNPEAVVKVIEAAAVNS</sequence>
<accession>A0A2T7BHQ5</accession>
<dbReference type="PANTHER" id="PTHR37017">
    <property type="entry name" value="AB HYDROLASE-1 DOMAIN-CONTAINING PROTEIN-RELATED"/>
    <property type="match status" value="1"/>
</dbReference>
<feature type="signal peptide" evidence="1">
    <location>
        <begin position="1"/>
        <end position="29"/>
    </location>
</feature>
<dbReference type="SUPFAM" id="SSF53474">
    <property type="entry name" value="alpha/beta-Hydrolases"/>
    <property type="match status" value="1"/>
</dbReference>